<evidence type="ECO:0000313" key="5">
    <source>
        <dbReference type="Proteomes" id="UP000630528"/>
    </source>
</evidence>
<dbReference type="PROSITE" id="PS51257">
    <property type="entry name" value="PROKAR_LIPOPROTEIN"/>
    <property type="match status" value="1"/>
</dbReference>
<dbReference type="PANTHER" id="PTHR21248:SF12">
    <property type="entry name" value="CARDIOLIPIN SYNTHASE C"/>
    <property type="match status" value="1"/>
</dbReference>
<proteinExistence type="predicted"/>
<dbReference type="PROSITE" id="PS50035">
    <property type="entry name" value="PLD"/>
    <property type="match status" value="2"/>
</dbReference>
<feature type="domain" description="PLD phosphodiesterase" evidence="3">
    <location>
        <begin position="414"/>
        <end position="441"/>
    </location>
</feature>
<name>A0A934TXJ5_9BURK</name>
<reference evidence="4" key="1">
    <citation type="journal article" date="2012" name="J. Microbiol. Biotechnol.">
        <title>Ramlibacter ginsenosidimutans sp. nov., with ginsenoside-converting activity.</title>
        <authorList>
            <person name="Wang L."/>
            <person name="An D.S."/>
            <person name="Kim S.G."/>
            <person name="Jin F.X."/>
            <person name="Kim S.C."/>
            <person name="Lee S.T."/>
            <person name="Im W.T."/>
        </authorList>
    </citation>
    <scope>NUCLEOTIDE SEQUENCE</scope>
    <source>
        <strain evidence="4">KACC 17527</strain>
    </source>
</reference>
<evidence type="ECO:0000313" key="4">
    <source>
        <dbReference type="EMBL" id="MBK6009309.1"/>
    </source>
</evidence>
<dbReference type="Gene3D" id="3.30.870.10">
    <property type="entry name" value="Endonuclease Chain A"/>
    <property type="match status" value="2"/>
</dbReference>
<dbReference type="CDD" id="cd09111">
    <property type="entry name" value="PLDc_ymdC_like_1"/>
    <property type="match status" value="1"/>
</dbReference>
<feature type="signal peptide" evidence="2">
    <location>
        <begin position="1"/>
        <end position="20"/>
    </location>
</feature>
<dbReference type="EMBL" id="JAEPWM010000017">
    <property type="protein sequence ID" value="MBK6009309.1"/>
    <property type="molecule type" value="Genomic_DNA"/>
</dbReference>
<dbReference type="Pfam" id="PF13091">
    <property type="entry name" value="PLDc_2"/>
    <property type="match status" value="2"/>
</dbReference>
<dbReference type="GO" id="GO:0032049">
    <property type="term" value="P:cardiolipin biosynthetic process"/>
    <property type="evidence" value="ECO:0007669"/>
    <property type="project" value="UniProtKB-ARBA"/>
</dbReference>
<comment type="caution">
    <text evidence="4">The sequence shown here is derived from an EMBL/GenBank/DDBJ whole genome shotgun (WGS) entry which is preliminary data.</text>
</comment>
<feature type="region of interest" description="Disordered" evidence="1">
    <location>
        <begin position="394"/>
        <end position="418"/>
    </location>
</feature>
<dbReference type="InterPro" id="IPR001736">
    <property type="entry name" value="PLipase_D/transphosphatidylase"/>
</dbReference>
<dbReference type="GO" id="GO:0030572">
    <property type="term" value="F:phosphatidyltransferase activity"/>
    <property type="evidence" value="ECO:0007669"/>
    <property type="project" value="UniProtKB-ARBA"/>
</dbReference>
<evidence type="ECO:0000256" key="1">
    <source>
        <dbReference type="SAM" id="MobiDB-lite"/>
    </source>
</evidence>
<protein>
    <submittedName>
        <fullName evidence="4">Phospholipase D family protein</fullName>
    </submittedName>
</protein>
<dbReference type="SUPFAM" id="SSF56024">
    <property type="entry name" value="Phospholipase D/nuclease"/>
    <property type="match status" value="2"/>
</dbReference>
<sequence>MPLPRIALALLAAFTLAGCATLPPPPQRTASTAFTDTGRTRIGRVVEAQAVGHPGRSGVRALPDGREAFVARYALAEGADRGIDVQTYIWRNDTSGNLLAQALWDAAERGVRVRVLLDDANTGGMDAGIAALDAHPNIEVRLFNPFANRSWRLGDMVLDFSRVNRRMHNKSFTVDGLATVVGGRNIGNEYLGAQSPVAFADLDVLAVGPVAREVDQEFDRYWNSASAWPARALLPPAPGTVNADTRQHWQEQRARPAAAAYLEAVGQLHLLTQLLAGTLAYDWVPARVISDDPTKVVMPPERRDAHMGPELSAAFGGAKRELVLVSPYFVPGPEGAATLAAMARRGVQVKLLTNSLAATDVGAVYSGYVHYREELLRAGVRLFELKPAALPVRSDDDEELERRRSVGGSQGGSSSASLHAKTFAVDRSRIFVGSFNLDPRSSRLNTEMGLVLESPTLAAKLADAFEGAIPRNAYELRLEGGQVVWIERTDAGEVRHTSTPGVGALRSLWIAFLSVLPIEWLL</sequence>
<organism evidence="4 5">
    <name type="scientific">Ramlibacter ginsenosidimutans</name>
    <dbReference type="NCBI Taxonomy" id="502333"/>
    <lineage>
        <taxon>Bacteria</taxon>
        <taxon>Pseudomonadati</taxon>
        <taxon>Pseudomonadota</taxon>
        <taxon>Betaproteobacteria</taxon>
        <taxon>Burkholderiales</taxon>
        <taxon>Comamonadaceae</taxon>
        <taxon>Ramlibacter</taxon>
    </lineage>
</organism>
<dbReference type="AlphaFoldDB" id="A0A934TXJ5"/>
<reference evidence="4" key="2">
    <citation type="submission" date="2021-01" db="EMBL/GenBank/DDBJ databases">
        <authorList>
            <person name="Kang M."/>
        </authorList>
    </citation>
    <scope>NUCLEOTIDE SEQUENCE</scope>
    <source>
        <strain evidence="4">KACC 17527</strain>
    </source>
</reference>
<evidence type="ECO:0000259" key="3">
    <source>
        <dbReference type="PROSITE" id="PS50035"/>
    </source>
</evidence>
<dbReference type="Proteomes" id="UP000630528">
    <property type="component" value="Unassembled WGS sequence"/>
</dbReference>
<gene>
    <name evidence="4" type="ORF">JJB11_24690</name>
</gene>
<dbReference type="InterPro" id="IPR025202">
    <property type="entry name" value="PLD-like_dom"/>
</dbReference>
<dbReference type="CDD" id="cd09113">
    <property type="entry name" value="PLDc_ymdC_like_2"/>
    <property type="match status" value="1"/>
</dbReference>
<evidence type="ECO:0000256" key="2">
    <source>
        <dbReference type="SAM" id="SignalP"/>
    </source>
</evidence>
<dbReference type="SMART" id="SM00155">
    <property type="entry name" value="PLDc"/>
    <property type="match status" value="2"/>
</dbReference>
<feature type="domain" description="PLD phosphodiesterase" evidence="3">
    <location>
        <begin position="163"/>
        <end position="190"/>
    </location>
</feature>
<accession>A0A934TXJ5</accession>
<keyword evidence="5" id="KW-1185">Reference proteome</keyword>
<dbReference type="PANTHER" id="PTHR21248">
    <property type="entry name" value="CARDIOLIPIN SYNTHASE"/>
    <property type="match status" value="1"/>
</dbReference>
<feature type="chain" id="PRO_5038058348" evidence="2">
    <location>
        <begin position="21"/>
        <end position="522"/>
    </location>
</feature>
<keyword evidence="2" id="KW-0732">Signal</keyword>